<evidence type="ECO:0000256" key="3">
    <source>
        <dbReference type="ARBA" id="ARBA00012954"/>
    </source>
</evidence>
<dbReference type="GO" id="GO:0003979">
    <property type="term" value="F:UDP-glucose 6-dehydrogenase activity"/>
    <property type="evidence" value="ECO:0007669"/>
    <property type="project" value="UniProtKB-EC"/>
</dbReference>
<dbReference type="SUPFAM" id="SSF48179">
    <property type="entry name" value="6-phosphogluconate dehydrogenase C-terminal domain-like"/>
    <property type="match status" value="1"/>
</dbReference>
<dbReference type="UniPathway" id="UPA00038">
    <property type="reaction ID" value="UER00491"/>
</dbReference>
<feature type="binding site" evidence="12">
    <location>
        <position position="86"/>
    </location>
    <ligand>
        <name>NAD(+)</name>
        <dbReference type="ChEBI" id="CHEBI:57540"/>
    </ligand>
</feature>
<evidence type="ECO:0000256" key="11">
    <source>
        <dbReference type="PIRSR" id="PIRSR500134-2"/>
    </source>
</evidence>
<dbReference type="GO" id="GO:0006065">
    <property type="term" value="P:UDP-glucuronate biosynthetic process"/>
    <property type="evidence" value="ECO:0007669"/>
    <property type="project" value="UniProtKB-UniPathway"/>
</dbReference>
<dbReference type="RefSeq" id="WP_145215709.1">
    <property type="nucleotide sequence ID" value="NZ_CP036269.1"/>
</dbReference>
<feature type="binding site" evidence="12">
    <location>
        <position position="121"/>
    </location>
    <ligand>
        <name>NAD(+)</name>
        <dbReference type="ChEBI" id="CHEBI:57540"/>
    </ligand>
</feature>
<evidence type="ECO:0000313" key="14">
    <source>
        <dbReference type="EMBL" id="QDT42450.1"/>
    </source>
</evidence>
<dbReference type="Gene3D" id="3.40.50.720">
    <property type="entry name" value="NAD(P)-binding Rossmann-like Domain"/>
    <property type="match status" value="2"/>
</dbReference>
<evidence type="ECO:0000256" key="12">
    <source>
        <dbReference type="PIRSR" id="PIRSR500134-3"/>
    </source>
</evidence>
<dbReference type="InterPro" id="IPR028357">
    <property type="entry name" value="UDPglc_DH_bac"/>
</dbReference>
<dbReference type="FunFam" id="1.20.5.100:FF:000001">
    <property type="entry name" value="UDP-glucose 6-dehydrogenase"/>
    <property type="match status" value="1"/>
</dbReference>
<keyword evidence="6 9" id="KW-0520">NAD</keyword>
<comment type="pathway">
    <text evidence="1">Nucleotide-sugar biosynthesis; UDP-alpha-D-glucuronate biosynthesis; UDP-alpha-D-glucuronate from UDP-alpha-D-glucose: step 1/1.</text>
</comment>
<evidence type="ECO:0000256" key="5">
    <source>
        <dbReference type="ARBA" id="ARBA00023002"/>
    </source>
</evidence>
<dbReference type="GO" id="GO:0051287">
    <property type="term" value="F:NAD binding"/>
    <property type="evidence" value="ECO:0007669"/>
    <property type="project" value="InterPro"/>
</dbReference>
<sequence>MKIAVIGTGYVGLVTGTCFAESGNDVTCVDIDETKVQKLKAGEIPIYEPGLEEMVKRNVKARRLFFTTGYKEAIPDAKCIFIAVGTPQTEDGSANLSSIWKVAESLAPLLSKEAIVIIKSTVPVGTNRKLAEQLKALTGREVDVASNPEFLKEGAAIDDFSKPDRVVVGASRPEVSEVLHELYKPFLRTEHPFLSMELESAEMTKYVANCMLATKISFINEMANLCERVGADINQVRRGIGHDQRIGFSFLFPGVGYGGSCFPKDVSALISVARNQSMEPTILNAVDQVNTAQKRVLFEKINRYFKSELKGKTFAIWGLAFKPKTDDIREAPSLVLIDQLLEAGATLKVHDPVAMENVKAKYGNQLSYFDHHYDTLDDADALVIVTEWNEFRHADFDYILHKLATPVIFDGRNLYDPESMKQKGIEYFGIGLSSVKEQT</sequence>
<dbReference type="PANTHER" id="PTHR43750">
    <property type="entry name" value="UDP-GLUCOSE 6-DEHYDROGENASE TUAD"/>
    <property type="match status" value="1"/>
</dbReference>
<protein>
    <recommendedName>
        <fullName evidence="4 9">UDP-glucose 6-dehydrogenase</fullName>
        <ecNumber evidence="3 9">1.1.1.22</ecNumber>
    </recommendedName>
</protein>
<dbReference type="Gene3D" id="1.20.5.100">
    <property type="entry name" value="Cytochrome c1, transmembrane anchor, C-terminal"/>
    <property type="match status" value="1"/>
</dbReference>
<evidence type="ECO:0000256" key="8">
    <source>
        <dbReference type="ARBA" id="ARBA00053241"/>
    </source>
</evidence>
<comment type="similarity">
    <text evidence="2 9">Belongs to the UDP-glucose/GDP-mannose dehydrogenase family.</text>
</comment>
<dbReference type="SUPFAM" id="SSF52413">
    <property type="entry name" value="UDP-glucose/GDP-mannose dehydrogenase C-terminal domain"/>
    <property type="match status" value="1"/>
</dbReference>
<feature type="domain" description="UDP-glucose/GDP-mannose dehydrogenase C-terminal" evidence="13">
    <location>
        <begin position="315"/>
        <end position="417"/>
    </location>
</feature>
<feature type="binding site" evidence="11">
    <location>
        <position position="322"/>
    </location>
    <ligand>
        <name>substrate</name>
    </ligand>
</feature>
<feature type="binding site" evidence="12">
    <location>
        <position position="264"/>
    </location>
    <ligand>
        <name>NAD(+)</name>
        <dbReference type="ChEBI" id="CHEBI:57540"/>
    </ligand>
</feature>
<dbReference type="KEGG" id="gaz:Pan241w_25340"/>
<evidence type="ECO:0000256" key="7">
    <source>
        <dbReference type="ARBA" id="ARBA00047473"/>
    </source>
</evidence>
<dbReference type="InterPro" id="IPR014026">
    <property type="entry name" value="UDP-Glc/GDP-Man_DH_dimer"/>
</dbReference>
<dbReference type="OrthoDB" id="9803238at2"/>
<feature type="active site" description="Nucleophile" evidence="10">
    <location>
        <position position="261"/>
    </location>
</feature>
<dbReference type="SUPFAM" id="SSF51735">
    <property type="entry name" value="NAD(P)-binding Rossmann-fold domains"/>
    <property type="match status" value="1"/>
</dbReference>
<evidence type="ECO:0000256" key="6">
    <source>
        <dbReference type="ARBA" id="ARBA00023027"/>
    </source>
</evidence>
<dbReference type="InterPro" id="IPR036220">
    <property type="entry name" value="UDP-Glc/GDP-Man_DH_C_sf"/>
</dbReference>
<feature type="binding site" evidence="11">
    <location>
        <begin position="250"/>
        <end position="254"/>
    </location>
    <ligand>
        <name>substrate</name>
    </ligand>
</feature>
<accession>A0A517RF19</accession>
<name>A0A517RF19_9PLAN</name>
<keyword evidence="15" id="KW-1185">Reference proteome</keyword>
<dbReference type="SMART" id="SM00984">
    <property type="entry name" value="UDPG_MGDP_dh_C"/>
    <property type="match status" value="1"/>
</dbReference>
<dbReference type="Pfam" id="PF00984">
    <property type="entry name" value="UDPG_MGDP_dh"/>
    <property type="match status" value="1"/>
</dbReference>
<dbReference type="PIRSF" id="PIRSF500134">
    <property type="entry name" value="UDPglc_DH_bac"/>
    <property type="match status" value="1"/>
</dbReference>
<comment type="catalytic activity">
    <reaction evidence="7 9">
        <text>UDP-alpha-D-glucose + 2 NAD(+) + H2O = UDP-alpha-D-glucuronate + 2 NADH + 3 H(+)</text>
        <dbReference type="Rhea" id="RHEA:23596"/>
        <dbReference type="ChEBI" id="CHEBI:15377"/>
        <dbReference type="ChEBI" id="CHEBI:15378"/>
        <dbReference type="ChEBI" id="CHEBI:57540"/>
        <dbReference type="ChEBI" id="CHEBI:57945"/>
        <dbReference type="ChEBI" id="CHEBI:58052"/>
        <dbReference type="ChEBI" id="CHEBI:58885"/>
        <dbReference type="EC" id="1.1.1.22"/>
    </reaction>
</comment>
<evidence type="ECO:0000256" key="9">
    <source>
        <dbReference type="PIRNR" id="PIRNR000124"/>
    </source>
</evidence>
<reference evidence="14 15" key="1">
    <citation type="submission" date="2019-02" db="EMBL/GenBank/DDBJ databases">
        <title>Deep-cultivation of Planctomycetes and their phenomic and genomic characterization uncovers novel biology.</title>
        <authorList>
            <person name="Wiegand S."/>
            <person name="Jogler M."/>
            <person name="Boedeker C."/>
            <person name="Pinto D."/>
            <person name="Vollmers J."/>
            <person name="Rivas-Marin E."/>
            <person name="Kohn T."/>
            <person name="Peeters S.H."/>
            <person name="Heuer A."/>
            <person name="Rast P."/>
            <person name="Oberbeckmann S."/>
            <person name="Bunk B."/>
            <person name="Jeske O."/>
            <person name="Meyerdierks A."/>
            <person name="Storesund J.E."/>
            <person name="Kallscheuer N."/>
            <person name="Luecker S."/>
            <person name="Lage O.M."/>
            <person name="Pohl T."/>
            <person name="Merkel B.J."/>
            <person name="Hornburger P."/>
            <person name="Mueller R.-W."/>
            <person name="Bruemmer F."/>
            <person name="Labrenz M."/>
            <person name="Spormann A.M."/>
            <person name="Op den Camp H."/>
            <person name="Overmann J."/>
            <person name="Amann R."/>
            <person name="Jetten M.S.M."/>
            <person name="Mascher T."/>
            <person name="Medema M.H."/>
            <person name="Devos D.P."/>
            <person name="Kaster A.-K."/>
            <person name="Ovreas L."/>
            <person name="Rohde M."/>
            <person name="Galperin M.Y."/>
            <person name="Jogler C."/>
        </authorList>
    </citation>
    <scope>NUCLEOTIDE SEQUENCE [LARGE SCALE GENOMIC DNA]</scope>
    <source>
        <strain evidence="14 15">Pan241w</strain>
    </source>
</reference>
<dbReference type="PANTHER" id="PTHR43750:SF3">
    <property type="entry name" value="UDP-GLUCOSE 6-DEHYDROGENASE TUAD"/>
    <property type="match status" value="1"/>
</dbReference>
<dbReference type="InterPro" id="IPR017476">
    <property type="entry name" value="UDP-Glc/GDP-Man"/>
</dbReference>
<feature type="binding site" evidence="11">
    <location>
        <begin position="150"/>
        <end position="153"/>
    </location>
    <ligand>
        <name>substrate</name>
    </ligand>
</feature>
<evidence type="ECO:0000256" key="10">
    <source>
        <dbReference type="PIRSR" id="PIRSR500134-1"/>
    </source>
</evidence>
<dbReference type="PIRSF" id="PIRSF000124">
    <property type="entry name" value="UDPglc_GDPman_dh"/>
    <property type="match status" value="1"/>
</dbReference>
<dbReference type="Pfam" id="PF03720">
    <property type="entry name" value="UDPG_MGDP_dh_C"/>
    <property type="match status" value="1"/>
</dbReference>
<gene>
    <name evidence="14" type="primary">tuaD</name>
    <name evidence="14" type="ORF">Pan241w_25340</name>
</gene>
<evidence type="ECO:0000256" key="4">
    <source>
        <dbReference type="ARBA" id="ARBA00015132"/>
    </source>
</evidence>
<dbReference type="InterPro" id="IPR036291">
    <property type="entry name" value="NAD(P)-bd_dom_sf"/>
</dbReference>
<dbReference type="AlphaFoldDB" id="A0A517RF19"/>
<proteinExistence type="inferred from homology"/>
<feature type="binding site" evidence="12">
    <location>
        <position position="35"/>
    </location>
    <ligand>
        <name>NAD(+)</name>
        <dbReference type="ChEBI" id="CHEBI:57540"/>
    </ligand>
</feature>
<dbReference type="InterPro" id="IPR008927">
    <property type="entry name" value="6-PGluconate_DH-like_C_sf"/>
</dbReference>
<comment type="function">
    <text evidence="8">Catalyzes the conversion of UDP-glucose into UDP-glucuronate, one of the precursors of teichuronic acid.</text>
</comment>
<dbReference type="EMBL" id="CP036269">
    <property type="protein sequence ID" value="QDT42450.1"/>
    <property type="molecule type" value="Genomic_DNA"/>
</dbReference>
<evidence type="ECO:0000256" key="2">
    <source>
        <dbReference type="ARBA" id="ARBA00006601"/>
    </source>
</evidence>
<evidence type="ECO:0000256" key="1">
    <source>
        <dbReference type="ARBA" id="ARBA00004701"/>
    </source>
</evidence>
<dbReference type="Pfam" id="PF03721">
    <property type="entry name" value="UDPG_MGDP_dh_N"/>
    <property type="match status" value="1"/>
</dbReference>
<feature type="binding site" evidence="12">
    <location>
        <position position="153"/>
    </location>
    <ligand>
        <name>NAD(+)</name>
        <dbReference type="ChEBI" id="CHEBI:57540"/>
    </ligand>
</feature>
<evidence type="ECO:0000259" key="13">
    <source>
        <dbReference type="SMART" id="SM00984"/>
    </source>
</evidence>
<dbReference type="InterPro" id="IPR001732">
    <property type="entry name" value="UDP-Glc/GDP-Man_DH_N"/>
</dbReference>
<dbReference type="EC" id="1.1.1.22" evidence="3 9"/>
<feature type="binding site" evidence="12">
    <location>
        <position position="30"/>
    </location>
    <ligand>
        <name>NAD(+)</name>
        <dbReference type="ChEBI" id="CHEBI:57540"/>
    </ligand>
</feature>
<evidence type="ECO:0000313" key="15">
    <source>
        <dbReference type="Proteomes" id="UP000317171"/>
    </source>
</evidence>
<feature type="binding site" evidence="11">
    <location>
        <position position="258"/>
    </location>
    <ligand>
        <name>substrate</name>
    </ligand>
</feature>
<feature type="binding site" evidence="12">
    <location>
        <position position="329"/>
    </location>
    <ligand>
        <name>NAD(+)</name>
        <dbReference type="ChEBI" id="CHEBI:57540"/>
    </ligand>
</feature>
<feature type="binding site" evidence="11">
    <location>
        <position position="205"/>
    </location>
    <ligand>
        <name>substrate</name>
    </ligand>
</feature>
<dbReference type="Proteomes" id="UP000317171">
    <property type="component" value="Chromosome"/>
</dbReference>
<organism evidence="14 15">
    <name type="scientific">Gimesia alba</name>
    <dbReference type="NCBI Taxonomy" id="2527973"/>
    <lineage>
        <taxon>Bacteria</taxon>
        <taxon>Pseudomonadati</taxon>
        <taxon>Planctomycetota</taxon>
        <taxon>Planctomycetia</taxon>
        <taxon>Planctomycetales</taxon>
        <taxon>Planctomycetaceae</taxon>
        <taxon>Gimesia</taxon>
    </lineage>
</organism>
<dbReference type="InterPro" id="IPR014027">
    <property type="entry name" value="UDP-Glc/GDP-Man_DH_C"/>
</dbReference>
<keyword evidence="5 9" id="KW-0560">Oxidoreductase</keyword>
<dbReference type="NCBIfam" id="TIGR03026">
    <property type="entry name" value="NDP-sugDHase"/>
    <property type="match status" value="1"/>
</dbReference>
<dbReference type="GO" id="GO:0000271">
    <property type="term" value="P:polysaccharide biosynthetic process"/>
    <property type="evidence" value="ECO:0007669"/>
    <property type="project" value="InterPro"/>
</dbReference>